<gene>
    <name evidence="2" type="ORF">G4D64_12480</name>
    <name evidence="1" type="ORF">H1Z61_13090</name>
</gene>
<reference evidence="1 4" key="2">
    <citation type="submission" date="2020-07" db="EMBL/GenBank/DDBJ databases">
        <authorList>
            <person name="Feng H."/>
        </authorList>
    </citation>
    <scope>NUCLEOTIDE SEQUENCE [LARGE SCALE GENOMIC DNA]</scope>
    <source>
        <strain evidence="4">s-12</strain>
        <strain evidence="1">S-12</strain>
    </source>
</reference>
<dbReference type="Pfam" id="PF15594">
    <property type="entry name" value="Imm50"/>
    <property type="match status" value="1"/>
</dbReference>
<organism evidence="2 3">
    <name type="scientific">Bacillus aquiflavi</name>
    <dbReference type="NCBI Taxonomy" id="2672567"/>
    <lineage>
        <taxon>Bacteria</taxon>
        <taxon>Bacillati</taxon>
        <taxon>Bacillota</taxon>
        <taxon>Bacilli</taxon>
        <taxon>Bacillales</taxon>
        <taxon>Bacillaceae</taxon>
        <taxon>Bacillus</taxon>
    </lineage>
</organism>
<evidence type="ECO:0000313" key="2">
    <source>
        <dbReference type="EMBL" id="NEY82297.1"/>
    </source>
</evidence>
<comment type="caution">
    <text evidence="2">The sequence shown here is derived from an EMBL/GenBank/DDBJ whole genome shotgun (WGS) entry which is preliminary data.</text>
</comment>
<dbReference type="EMBL" id="JAAIWN010000030">
    <property type="protein sequence ID" value="NEY82297.1"/>
    <property type="molecule type" value="Genomic_DNA"/>
</dbReference>
<dbReference type="InterPro" id="IPR028957">
    <property type="entry name" value="Imm50"/>
</dbReference>
<name>A0A6B3W1F3_9BACI</name>
<reference evidence="2 3" key="1">
    <citation type="submission" date="2020-02" db="EMBL/GenBank/DDBJ databases">
        <title>Bacillus aquiflavi sp. nov., isolated from yellow water of strong flavor Chinese baijiu in Yibin region of China.</title>
        <authorList>
            <person name="Xie J."/>
        </authorList>
    </citation>
    <scope>NUCLEOTIDE SEQUENCE [LARGE SCALE GENOMIC DNA]</scope>
    <source>
        <strain evidence="2 3">3H-10</strain>
    </source>
</reference>
<keyword evidence="3" id="KW-1185">Reference proteome</keyword>
<dbReference type="Proteomes" id="UP000570010">
    <property type="component" value="Unassembled WGS sequence"/>
</dbReference>
<dbReference type="EMBL" id="JACEIO010000032">
    <property type="protein sequence ID" value="MBA4538041.1"/>
    <property type="molecule type" value="Genomic_DNA"/>
</dbReference>
<dbReference type="RefSeq" id="WP_163242679.1">
    <property type="nucleotide sequence ID" value="NZ_JAAIWN010000030.1"/>
</dbReference>
<evidence type="ECO:0000313" key="4">
    <source>
        <dbReference type="Proteomes" id="UP000570010"/>
    </source>
</evidence>
<evidence type="ECO:0000313" key="3">
    <source>
        <dbReference type="Proteomes" id="UP000472971"/>
    </source>
</evidence>
<dbReference type="AlphaFoldDB" id="A0A6B3W1F3"/>
<protein>
    <recommendedName>
        <fullName evidence="5">Immunity protein 50</fullName>
    </recommendedName>
</protein>
<evidence type="ECO:0008006" key="5">
    <source>
        <dbReference type="Google" id="ProtNLM"/>
    </source>
</evidence>
<evidence type="ECO:0000313" key="1">
    <source>
        <dbReference type="EMBL" id="MBA4538041.1"/>
    </source>
</evidence>
<proteinExistence type="predicted"/>
<accession>A0A6B3W1F3</accession>
<dbReference type="Proteomes" id="UP000472971">
    <property type="component" value="Unassembled WGS sequence"/>
</dbReference>
<sequence>MINEFKFLNPQALTNIFGKIPTFEKAELLDIQLNRDGPILSMRLMTKDQVKIKPKRWNKWDVVYIELSFFSIRNLEISRFGTNNLINEFIVIDKCGDGLLEIKCDNQLQIKAIFDWGKVEKVTPGLLGLP</sequence>